<dbReference type="InterPro" id="IPR050563">
    <property type="entry name" value="4-hydroxybenzoyl-CoA_TE"/>
</dbReference>
<keyword evidence="2" id="KW-1185">Reference proteome</keyword>
<dbReference type="InterPro" id="IPR029069">
    <property type="entry name" value="HotDog_dom_sf"/>
</dbReference>
<accession>A0A917GZ28</accession>
<evidence type="ECO:0000313" key="1">
    <source>
        <dbReference type="EMBL" id="GGG62256.1"/>
    </source>
</evidence>
<dbReference type="Proteomes" id="UP000622860">
    <property type="component" value="Unassembled WGS sequence"/>
</dbReference>
<evidence type="ECO:0000313" key="2">
    <source>
        <dbReference type="Proteomes" id="UP000622860"/>
    </source>
</evidence>
<dbReference type="EMBL" id="BMFR01000001">
    <property type="protein sequence ID" value="GGG62256.1"/>
    <property type="molecule type" value="Genomic_DNA"/>
</dbReference>
<dbReference type="GO" id="GO:0047617">
    <property type="term" value="F:fatty acyl-CoA hydrolase activity"/>
    <property type="evidence" value="ECO:0007669"/>
    <property type="project" value="TreeGrafter"/>
</dbReference>
<organism evidence="1 2">
    <name type="scientific">Virgibacillus oceani</name>
    <dbReference type="NCBI Taxonomy" id="1479511"/>
    <lineage>
        <taxon>Bacteria</taxon>
        <taxon>Bacillati</taxon>
        <taxon>Bacillota</taxon>
        <taxon>Bacilli</taxon>
        <taxon>Bacillales</taxon>
        <taxon>Bacillaceae</taxon>
        <taxon>Virgibacillus</taxon>
    </lineage>
</organism>
<sequence>MKSVAYIADMEKWQSEFSFFIPIRVRFSETDMFGHVNNVSSFIYFEEARIEFLKSAGLFGDANSKEGIPIVADLQCDYHKQMFFNETIKLFVKVNYIGKTSFDVHYMALNENEEICLTGRGRIVYIATSTGKPILLSEVMKEKLRIV</sequence>
<dbReference type="Gene3D" id="3.10.129.10">
    <property type="entry name" value="Hotdog Thioesterase"/>
    <property type="match status" value="1"/>
</dbReference>
<name>A0A917GZ28_9BACI</name>
<reference evidence="1" key="2">
    <citation type="submission" date="2020-09" db="EMBL/GenBank/DDBJ databases">
        <authorList>
            <person name="Sun Q."/>
            <person name="Zhou Y."/>
        </authorList>
    </citation>
    <scope>NUCLEOTIDE SEQUENCE</scope>
    <source>
        <strain evidence="1">CGMCC 1.12754</strain>
    </source>
</reference>
<dbReference type="RefSeq" id="WP_188453479.1">
    <property type="nucleotide sequence ID" value="NZ_BMFR01000001.1"/>
</dbReference>
<dbReference type="SUPFAM" id="SSF54637">
    <property type="entry name" value="Thioesterase/thiol ester dehydrase-isomerase"/>
    <property type="match status" value="1"/>
</dbReference>
<reference evidence="1" key="1">
    <citation type="journal article" date="2014" name="Int. J. Syst. Evol. Microbiol.">
        <title>Complete genome sequence of Corynebacterium casei LMG S-19264T (=DSM 44701T), isolated from a smear-ripened cheese.</title>
        <authorList>
            <consortium name="US DOE Joint Genome Institute (JGI-PGF)"/>
            <person name="Walter F."/>
            <person name="Albersmeier A."/>
            <person name="Kalinowski J."/>
            <person name="Ruckert C."/>
        </authorList>
    </citation>
    <scope>NUCLEOTIDE SEQUENCE</scope>
    <source>
        <strain evidence="1">CGMCC 1.12754</strain>
    </source>
</reference>
<dbReference type="Pfam" id="PF13279">
    <property type="entry name" value="4HBT_2"/>
    <property type="match status" value="1"/>
</dbReference>
<dbReference type="AlphaFoldDB" id="A0A917GZ28"/>
<protein>
    <submittedName>
        <fullName evidence="1">4-hydroxybenzoyl-CoA thioesterase</fullName>
    </submittedName>
</protein>
<gene>
    <name evidence="1" type="ORF">GCM10011398_01940</name>
</gene>
<comment type="caution">
    <text evidence="1">The sequence shown here is derived from an EMBL/GenBank/DDBJ whole genome shotgun (WGS) entry which is preliminary data.</text>
</comment>
<dbReference type="PANTHER" id="PTHR31793">
    <property type="entry name" value="4-HYDROXYBENZOYL-COA THIOESTERASE FAMILY MEMBER"/>
    <property type="match status" value="1"/>
</dbReference>
<proteinExistence type="predicted"/>
<dbReference type="CDD" id="cd00586">
    <property type="entry name" value="4HBT"/>
    <property type="match status" value="1"/>
</dbReference>
<dbReference type="PANTHER" id="PTHR31793:SF24">
    <property type="entry name" value="LONG-CHAIN ACYL-COA THIOESTERASE FADM"/>
    <property type="match status" value="1"/>
</dbReference>